<dbReference type="Pfam" id="PF23866">
    <property type="entry name" value="DUF7224"/>
    <property type="match status" value="1"/>
</dbReference>
<reference evidence="3 4" key="1">
    <citation type="submission" date="2022-11" db="EMBL/GenBank/DDBJ databases">
        <title>Taxonomy of Curtobacterium flaccumfaciens.</title>
        <authorList>
            <person name="Osdaghi E."/>
            <person name="Taghavi S.M."/>
            <person name="Hamidizade M."/>
            <person name="Abachi H."/>
            <person name="Fazliarab A."/>
            <person name="Baeyen S."/>
            <person name="Portier P."/>
            <person name="Van Vaerenbergh J."/>
            <person name="Jacques M.-A."/>
        </authorList>
    </citation>
    <scope>NUCLEOTIDE SEQUENCE [LARGE SCALE GENOMIC DNA]</scope>
    <source>
        <strain evidence="3 4">LMG 3715</strain>
    </source>
</reference>
<evidence type="ECO:0000313" key="3">
    <source>
        <dbReference type="EMBL" id="MCX2847903.1"/>
    </source>
</evidence>
<dbReference type="InterPro" id="IPR055648">
    <property type="entry name" value="DUF7224"/>
</dbReference>
<evidence type="ECO:0000313" key="4">
    <source>
        <dbReference type="Proteomes" id="UP001207276"/>
    </source>
</evidence>
<comment type="caution">
    <text evidence="3">The sequence shown here is derived from an EMBL/GenBank/DDBJ whole genome shotgun (WGS) entry which is preliminary data.</text>
</comment>
<feature type="transmembrane region" description="Helical" evidence="1">
    <location>
        <begin position="91"/>
        <end position="110"/>
    </location>
</feature>
<feature type="transmembrane region" description="Helical" evidence="1">
    <location>
        <begin position="12"/>
        <end position="31"/>
    </location>
</feature>
<organism evidence="3 4">
    <name type="scientific">Curtobacterium poinsettiae</name>
    <dbReference type="NCBI Taxonomy" id="159612"/>
    <lineage>
        <taxon>Bacteria</taxon>
        <taxon>Bacillati</taxon>
        <taxon>Actinomycetota</taxon>
        <taxon>Actinomycetes</taxon>
        <taxon>Micrococcales</taxon>
        <taxon>Microbacteriaceae</taxon>
        <taxon>Curtobacterium</taxon>
    </lineage>
</organism>
<accession>A0ABT3RZ80</accession>
<keyword evidence="1" id="KW-1133">Transmembrane helix</keyword>
<keyword evidence="1" id="KW-0812">Transmembrane</keyword>
<evidence type="ECO:0000256" key="1">
    <source>
        <dbReference type="SAM" id="Phobius"/>
    </source>
</evidence>
<feature type="transmembrane region" description="Helical" evidence="1">
    <location>
        <begin position="122"/>
        <end position="142"/>
    </location>
</feature>
<keyword evidence="1" id="KW-0472">Membrane</keyword>
<feature type="domain" description="DUF7224" evidence="2">
    <location>
        <begin position="273"/>
        <end position="420"/>
    </location>
</feature>
<proteinExistence type="predicted"/>
<evidence type="ECO:0000259" key="2">
    <source>
        <dbReference type="Pfam" id="PF23866"/>
    </source>
</evidence>
<sequence>MRPIIPWRSRAALWLLIPGLLGVVAYSMQFADETTVVGYWPAAMAGSAIYLVFSCGIAATAGAWEGRRFRAGVPVIESSSRSSAAVVTDHLWTPLAAGLLLQLVAVALMSRDTWGAPGGPSPLVGLAFAGILFFHSCIGVALGRWLPPVVSIPLSLLVSYSWLGFTWSVDYFPLRYLAGLVMADCCSVETALDIRAPVIVTAFSLLAGCSLLVIAVARRSSGDRARRFGLQIGASSFVVIALIALTAGSGLGAAPIVDRPQAQAICSGAAPTICLFPEQRATDDSQSVIRKAAENLGRSGMKVPSTIWASNAPSTPDVLNMIVQVRMTDADVLHSITTSLLGDAEVAYCGAEEDDAERLNDAAVADRWLIDVAAEGIVNADQVEPALELDDPDVLRDLRRAPVPAQAAWVTATIDRLTDCSIGHIAVPSS</sequence>
<protein>
    <recommendedName>
        <fullName evidence="2">DUF7224 domain-containing protein</fullName>
    </recommendedName>
</protein>
<dbReference type="RefSeq" id="WP_214519987.1">
    <property type="nucleotide sequence ID" value="NZ_CP104934.1"/>
</dbReference>
<gene>
    <name evidence="3" type="ORF">ORG12_04370</name>
</gene>
<feature type="transmembrane region" description="Helical" evidence="1">
    <location>
        <begin position="154"/>
        <end position="174"/>
    </location>
</feature>
<feature type="transmembrane region" description="Helical" evidence="1">
    <location>
        <begin position="228"/>
        <end position="251"/>
    </location>
</feature>
<dbReference type="EMBL" id="JAPJDE010000001">
    <property type="protein sequence ID" value="MCX2847903.1"/>
    <property type="molecule type" value="Genomic_DNA"/>
</dbReference>
<feature type="transmembrane region" description="Helical" evidence="1">
    <location>
        <begin position="194"/>
        <end position="216"/>
    </location>
</feature>
<feature type="transmembrane region" description="Helical" evidence="1">
    <location>
        <begin position="37"/>
        <end position="61"/>
    </location>
</feature>
<name>A0ABT3RZ80_9MICO</name>
<dbReference type="Proteomes" id="UP001207276">
    <property type="component" value="Unassembled WGS sequence"/>
</dbReference>
<keyword evidence="4" id="KW-1185">Reference proteome</keyword>